<sequence>MRIRIKLVRTTELEVSKGDTIKSVLRSFETKEGARLSHRMVKRMSTSELIRNLNPSLEELGIEDGELFQVHLDFRNGINKDASYNQIC</sequence>
<evidence type="ECO:0000313" key="1">
    <source>
        <dbReference type="EMBL" id="KAL0491973.1"/>
    </source>
</evidence>
<evidence type="ECO:0000313" key="2">
    <source>
        <dbReference type="Proteomes" id="UP001431209"/>
    </source>
</evidence>
<name>A0AAW2ZQ36_9EUKA</name>
<proteinExistence type="predicted"/>
<keyword evidence="1" id="KW-0401">Integrin</keyword>
<comment type="caution">
    <text evidence="1">The sequence shown here is derived from an EMBL/GenBank/DDBJ whole genome shotgun (WGS) entry which is preliminary data.</text>
</comment>
<organism evidence="1 2">
    <name type="scientific">Acrasis kona</name>
    <dbReference type="NCBI Taxonomy" id="1008807"/>
    <lineage>
        <taxon>Eukaryota</taxon>
        <taxon>Discoba</taxon>
        <taxon>Heterolobosea</taxon>
        <taxon>Tetramitia</taxon>
        <taxon>Eutetramitia</taxon>
        <taxon>Acrasidae</taxon>
        <taxon>Acrasis</taxon>
    </lineage>
</organism>
<accession>A0AAW2ZQ36</accession>
<keyword evidence="2" id="KW-1185">Reference proteome</keyword>
<gene>
    <name evidence="1" type="ORF">AKO1_010103</name>
</gene>
<dbReference type="Proteomes" id="UP001431209">
    <property type="component" value="Unassembled WGS sequence"/>
</dbReference>
<dbReference type="GO" id="GO:0007229">
    <property type="term" value="P:integrin-mediated signaling pathway"/>
    <property type="evidence" value="ECO:0007669"/>
    <property type="project" value="UniProtKB-KW"/>
</dbReference>
<dbReference type="EMBL" id="JAOPGA020001893">
    <property type="protein sequence ID" value="KAL0491973.1"/>
    <property type="molecule type" value="Genomic_DNA"/>
</dbReference>
<reference evidence="1 2" key="1">
    <citation type="submission" date="2024-03" db="EMBL/GenBank/DDBJ databases">
        <title>The Acrasis kona genome and developmental transcriptomes reveal deep origins of eukaryotic multicellular pathways.</title>
        <authorList>
            <person name="Sheikh S."/>
            <person name="Fu C.-J."/>
            <person name="Brown M.W."/>
            <person name="Baldauf S.L."/>
        </authorList>
    </citation>
    <scope>NUCLEOTIDE SEQUENCE [LARGE SCALE GENOMIC DNA]</scope>
    <source>
        <strain evidence="1 2">ATCC MYA-3509</strain>
    </source>
</reference>
<protein>
    <submittedName>
        <fullName evidence="1">Integrin alpha</fullName>
    </submittedName>
</protein>
<dbReference type="AlphaFoldDB" id="A0AAW2ZQ36"/>